<keyword evidence="2" id="KW-1185">Reference proteome</keyword>
<dbReference type="Proteomes" id="UP001250932">
    <property type="component" value="Unassembled WGS sequence"/>
</dbReference>
<dbReference type="RefSeq" id="WP_313832975.1">
    <property type="nucleotide sequence ID" value="NZ_JAQOUE010000001.1"/>
</dbReference>
<name>A0ABU3K809_9BACT</name>
<dbReference type="EMBL" id="JAQOUE010000001">
    <property type="protein sequence ID" value="MDT7042552.1"/>
    <property type="molecule type" value="Genomic_DNA"/>
</dbReference>
<reference evidence="1 2" key="1">
    <citation type="journal article" date="2023" name="ISME J.">
        <title>Cultivation and genomic characterization of novel and ubiquitous marine nitrite-oxidizing bacteria from the Nitrospirales.</title>
        <authorList>
            <person name="Mueller A.J."/>
            <person name="Daebeler A."/>
            <person name="Herbold C.W."/>
            <person name="Kirkegaard R.H."/>
            <person name="Daims H."/>
        </authorList>
    </citation>
    <scope>NUCLEOTIDE SEQUENCE [LARGE SCALE GENOMIC DNA]</scope>
    <source>
        <strain evidence="1 2">EB</strain>
    </source>
</reference>
<evidence type="ECO:0000313" key="2">
    <source>
        <dbReference type="Proteomes" id="UP001250932"/>
    </source>
</evidence>
<organism evidence="1 2">
    <name type="scientific">Candidatus Nitronereus thalassa</name>
    <dbReference type="NCBI Taxonomy" id="3020898"/>
    <lineage>
        <taxon>Bacteria</taxon>
        <taxon>Pseudomonadati</taxon>
        <taxon>Nitrospirota</taxon>
        <taxon>Nitrospiria</taxon>
        <taxon>Nitrospirales</taxon>
        <taxon>Nitrospiraceae</taxon>
        <taxon>Candidatus Nitronereus</taxon>
    </lineage>
</organism>
<proteinExistence type="predicted"/>
<evidence type="ECO:0000313" key="1">
    <source>
        <dbReference type="EMBL" id="MDT7042552.1"/>
    </source>
</evidence>
<comment type="caution">
    <text evidence="1">The sequence shown here is derived from an EMBL/GenBank/DDBJ whole genome shotgun (WGS) entry which is preliminary data.</text>
</comment>
<protein>
    <submittedName>
        <fullName evidence="1">Uncharacterized protein</fullName>
    </submittedName>
</protein>
<gene>
    <name evidence="1" type="ORF">PPG34_09315</name>
</gene>
<sequence>MICDRCGEIGETYMTEEYGEICEACQQQIEQENRQKFGRARPRGQDG</sequence>
<accession>A0ABU3K809</accession>